<evidence type="ECO:0000313" key="2">
    <source>
        <dbReference type="Proteomes" id="UP000006729"/>
    </source>
</evidence>
<reference evidence="1 2" key="1">
    <citation type="journal article" date="2006" name="Science">
        <title>The genome of black cottonwood, Populus trichocarpa (Torr. &amp; Gray).</title>
        <authorList>
            <person name="Tuskan G.A."/>
            <person name="Difazio S."/>
            <person name="Jansson S."/>
            <person name="Bohlmann J."/>
            <person name="Grigoriev I."/>
            <person name="Hellsten U."/>
            <person name="Putnam N."/>
            <person name="Ralph S."/>
            <person name="Rombauts S."/>
            <person name="Salamov A."/>
            <person name="Schein J."/>
            <person name="Sterck L."/>
            <person name="Aerts A."/>
            <person name="Bhalerao R.R."/>
            <person name="Bhalerao R.P."/>
            <person name="Blaudez D."/>
            <person name="Boerjan W."/>
            <person name="Brun A."/>
            <person name="Brunner A."/>
            <person name="Busov V."/>
            <person name="Campbell M."/>
            <person name="Carlson J."/>
            <person name="Chalot M."/>
            <person name="Chapman J."/>
            <person name="Chen G.L."/>
            <person name="Cooper D."/>
            <person name="Coutinho P.M."/>
            <person name="Couturier J."/>
            <person name="Covert S."/>
            <person name="Cronk Q."/>
            <person name="Cunningham R."/>
            <person name="Davis J."/>
            <person name="Degroeve S."/>
            <person name="Dejardin A."/>
            <person name="Depamphilis C."/>
            <person name="Detter J."/>
            <person name="Dirks B."/>
            <person name="Dubchak I."/>
            <person name="Duplessis S."/>
            <person name="Ehlting J."/>
            <person name="Ellis B."/>
            <person name="Gendler K."/>
            <person name="Goodstein D."/>
            <person name="Gribskov M."/>
            <person name="Grimwood J."/>
            <person name="Groover A."/>
            <person name="Gunter L."/>
            <person name="Hamberger B."/>
            <person name="Heinze B."/>
            <person name="Helariutta Y."/>
            <person name="Henrissat B."/>
            <person name="Holligan D."/>
            <person name="Holt R."/>
            <person name="Huang W."/>
            <person name="Islam-Faridi N."/>
            <person name="Jones S."/>
            <person name="Jones-Rhoades M."/>
            <person name="Jorgensen R."/>
            <person name="Joshi C."/>
            <person name="Kangasjarvi J."/>
            <person name="Karlsson J."/>
            <person name="Kelleher C."/>
            <person name="Kirkpatrick R."/>
            <person name="Kirst M."/>
            <person name="Kohler A."/>
            <person name="Kalluri U."/>
            <person name="Larimer F."/>
            <person name="Leebens-Mack J."/>
            <person name="Leple J.C."/>
            <person name="Locascio P."/>
            <person name="Lou Y."/>
            <person name="Lucas S."/>
            <person name="Martin F."/>
            <person name="Montanini B."/>
            <person name="Napoli C."/>
            <person name="Nelson D.R."/>
            <person name="Nelson C."/>
            <person name="Nieminen K."/>
            <person name="Nilsson O."/>
            <person name="Pereda V."/>
            <person name="Peter G."/>
            <person name="Philippe R."/>
            <person name="Pilate G."/>
            <person name="Poliakov A."/>
            <person name="Razumovskaya J."/>
            <person name="Richardson P."/>
            <person name="Rinaldi C."/>
            <person name="Ritland K."/>
            <person name="Rouze P."/>
            <person name="Ryaboy D."/>
            <person name="Schmutz J."/>
            <person name="Schrader J."/>
            <person name="Segerman B."/>
            <person name="Shin H."/>
            <person name="Siddiqui A."/>
            <person name="Sterky F."/>
            <person name="Terry A."/>
            <person name="Tsai C.J."/>
            <person name="Uberbacher E."/>
            <person name="Unneberg P."/>
            <person name="Vahala J."/>
            <person name="Wall K."/>
            <person name="Wessler S."/>
            <person name="Yang G."/>
            <person name="Yin T."/>
            <person name="Douglas C."/>
            <person name="Marra M."/>
            <person name="Sandberg G."/>
            <person name="Van de Peer Y."/>
            <person name="Rokhsar D."/>
        </authorList>
    </citation>
    <scope>NUCLEOTIDE SEQUENCE [LARGE SCALE GENOMIC DNA]</scope>
    <source>
        <strain evidence="2">cv. Nisqually</strain>
    </source>
</reference>
<organism evidence="1 2">
    <name type="scientific">Populus trichocarpa</name>
    <name type="common">Western balsam poplar</name>
    <name type="synonym">Populus balsamifera subsp. trichocarpa</name>
    <dbReference type="NCBI Taxonomy" id="3694"/>
    <lineage>
        <taxon>Eukaryota</taxon>
        <taxon>Viridiplantae</taxon>
        <taxon>Streptophyta</taxon>
        <taxon>Embryophyta</taxon>
        <taxon>Tracheophyta</taxon>
        <taxon>Spermatophyta</taxon>
        <taxon>Magnoliopsida</taxon>
        <taxon>eudicotyledons</taxon>
        <taxon>Gunneridae</taxon>
        <taxon>Pentapetalae</taxon>
        <taxon>rosids</taxon>
        <taxon>fabids</taxon>
        <taxon>Malpighiales</taxon>
        <taxon>Salicaceae</taxon>
        <taxon>Saliceae</taxon>
        <taxon>Populus</taxon>
    </lineage>
</organism>
<name>A0ACC0T2V3_POPTR</name>
<sequence>MMLKEGPRHIANVPCNSKKTATRYAVFCHKNFQLQGGDAKVHMTVAESGMEDNTEPESMTRKEMVAGDAKIHMTGASQQWRITLSKDP</sequence>
<gene>
    <name evidence="1" type="ORF">POPTR_004G011901v4</name>
</gene>
<accession>A0ACC0T2V3</accession>
<dbReference type="EMBL" id="CM009293">
    <property type="protein sequence ID" value="KAI9395655.1"/>
    <property type="molecule type" value="Genomic_DNA"/>
</dbReference>
<comment type="caution">
    <text evidence="1">The sequence shown here is derived from an EMBL/GenBank/DDBJ whole genome shotgun (WGS) entry which is preliminary data.</text>
</comment>
<protein>
    <submittedName>
        <fullName evidence="1">Uncharacterized protein</fullName>
    </submittedName>
</protein>
<keyword evidence="2" id="KW-1185">Reference proteome</keyword>
<evidence type="ECO:0000313" key="1">
    <source>
        <dbReference type="EMBL" id="KAI9395655.1"/>
    </source>
</evidence>
<proteinExistence type="predicted"/>
<dbReference type="Proteomes" id="UP000006729">
    <property type="component" value="Chromosome 4"/>
</dbReference>